<evidence type="ECO:0000313" key="6">
    <source>
        <dbReference type="Proteomes" id="UP000183209"/>
    </source>
</evidence>
<dbReference type="Proteomes" id="UP000183209">
    <property type="component" value="Unassembled WGS sequence"/>
</dbReference>
<dbReference type="PANTHER" id="PTHR43280:SF2">
    <property type="entry name" value="HTH-TYPE TRANSCRIPTIONAL REGULATOR EXSA"/>
    <property type="match status" value="1"/>
</dbReference>
<reference evidence="5 6" key="1">
    <citation type="submission" date="2016-10" db="EMBL/GenBank/DDBJ databases">
        <authorList>
            <person name="de Groot N.N."/>
        </authorList>
    </citation>
    <scope>NUCLEOTIDE SEQUENCE [LARGE SCALE GENOMIC DNA]</scope>
    <source>
        <strain evidence="5 6">CGMCC 1.6114</strain>
    </source>
</reference>
<protein>
    <submittedName>
        <fullName evidence="5">AraC-type DNA-binding protein</fullName>
    </submittedName>
</protein>
<dbReference type="EMBL" id="FPAG01000006">
    <property type="protein sequence ID" value="SFS92230.1"/>
    <property type="molecule type" value="Genomic_DNA"/>
</dbReference>
<dbReference type="GO" id="GO:0043565">
    <property type="term" value="F:sequence-specific DNA binding"/>
    <property type="evidence" value="ECO:0007669"/>
    <property type="project" value="InterPro"/>
</dbReference>
<feature type="domain" description="HTH araC/xylS-type" evidence="4">
    <location>
        <begin position="187"/>
        <end position="285"/>
    </location>
</feature>
<dbReference type="Pfam" id="PF12833">
    <property type="entry name" value="HTH_18"/>
    <property type="match status" value="1"/>
</dbReference>
<keyword evidence="3" id="KW-0804">Transcription</keyword>
<dbReference type="PRINTS" id="PR00032">
    <property type="entry name" value="HTHARAC"/>
</dbReference>
<dbReference type="AlphaFoldDB" id="A0A1I6TSV8"/>
<dbReference type="InterPro" id="IPR020449">
    <property type="entry name" value="Tscrpt_reg_AraC-type_HTH"/>
</dbReference>
<accession>A0A1I6TSV8</accession>
<evidence type="ECO:0000259" key="4">
    <source>
        <dbReference type="PROSITE" id="PS01124"/>
    </source>
</evidence>
<dbReference type="Gene3D" id="1.10.10.60">
    <property type="entry name" value="Homeodomain-like"/>
    <property type="match status" value="2"/>
</dbReference>
<dbReference type="SUPFAM" id="SSF46689">
    <property type="entry name" value="Homeodomain-like"/>
    <property type="match status" value="2"/>
</dbReference>
<dbReference type="RefSeq" id="WP_074978717.1">
    <property type="nucleotide sequence ID" value="NZ_FPAG01000006.1"/>
</dbReference>
<dbReference type="InterPro" id="IPR054015">
    <property type="entry name" value="ExsA-like_N"/>
</dbReference>
<evidence type="ECO:0000256" key="2">
    <source>
        <dbReference type="ARBA" id="ARBA00023125"/>
    </source>
</evidence>
<dbReference type="InterPro" id="IPR018062">
    <property type="entry name" value="HTH_AraC-typ_CS"/>
</dbReference>
<dbReference type="PANTHER" id="PTHR43280">
    <property type="entry name" value="ARAC-FAMILY TRANSCRIPTIONAL REGULATOR"/>
    <property type="match status" value="1"/>
</dbReference>
<organism evidence="5 6">
    <name type="scientific">Zhouia amylolytica</name>
    <dbReference type="NCBI Taxonomy" id="376730"/>
    <lineage>
        <taxon>Bacteria</taxon>
        <taxon>Pseudomonadati</taxon>
        <taxon>Bacteroidota</taxon>
        <taxon>Flavobacteriia</taxon>
        <taxon>Flavobacteriales</taxon>
        <taxon>Flavobacteriaceae</taxon>
        <taxon>Zhouia</taxon>
    </lineage>
</organism>
<dbReference type="Pfam" id="PF22200">
    <property type="entry name" value="ExsA_N"/>
    <property type="match status" value="1"/>
</dbReference>
<dbReference type="OrthoDB" id="4480133at2"/>
<evidence type="ECO:0000256" key="1">
    <source>
        <dbReference type="ARBA" id="ARBA00023015"/>
    </source>
</evidence>
<evidence type="ECO:0000313" key="5">
    <source>
        <dbReference type="EMBL" id="SFS92230.1"/>
    </source>
</evidence>
<keyword evidence="1" id="KW-0805">Transcription regulation</keyword>
<dbReference type="SMART" id="SM00342">
    <property type="entry name" value="HTH_ARAC"/>
    <property type="match status" value="1"/>
</dbReference>
<dbReference type="PROSITE" id="PS00041">
    <property type="entry name" value="HTH_ARAC_FAMILY_1"/>
    <property type="match status" value="1"/>
</dbReference>
<proteinExistence type="predicted"/>
<sequence length="291" mass="34794">MFDSYKHFLETPGYHKIIGEDYLIVEFKCPIKEELFAAWSECHSIVYVLNGQKKWITPDNDYLVQADQSIFIRKGAFKNQQYFEESFCVLMFFMKDDFIKKCIENDIRNETTELHKMEHPEVIYRIDVTESLRVLYESFFSYLKEPNKTPQKIVELKFREMLMNICLNPKNKNIKNVLFTLAQQSEYPIEQIMEEQYFYNLNIEEYARLCGKSLSTFKRYFKKAYNTTPSKWLLSKRLNLARELMLNTDFTIQQICYDCGFESDSHFVRSFKSTYGITPNKWRIQKTPAAS</sequence>
<dbReference type="GO" id="GO:0003700">
    <property type="term" value="F:DNA-binding transcription factor activity"/>
    <property type="evidence" value="ECO:0007669"/>
    <property type="project" value="InterPro"/>
</dbReference>
<name>A0A1I6TSV8_9FLAO</name>
<dbReference type="InterPro" id="IPR009057">
    <property type="entry name" value="Homeodomain-like_sf"/>
</dbReference>
<gene>
    <name evidence="5" type="ORF">SAMN04487906_2118</name>
</gene>
<dbReference type="PROSITE" id="PS01124">
    <property type="entry name" value="HTH_ARAC_FAMILY_2"/>
    <property type="match status" value="1"/>
</dbReference>
<evidence type="ECO:0000256" key="3">
    <source>
        <dbReference type="ARBA" id="ARBA00023163"/>
    </source>
</evidence>
<dbReference type="InterPro" id="IPR018060">
    <property type="entry name" value="HTH_AraC"/>
</dbReference>
<keyword evidence="2 5" id="KW-0238">DNA-binding</keyword>